<evidence type="ECO:0000256" key="9">
    <source>
        <dbReference type="ARBA" id="ARBA00050776"/>
    </source>
</evidence>
<dbReference type="InterPro" id="IPR015422">
    <property type="entry name" value="PyrdxlP-dep_Trfase_small"/>
</dbReference>
<dbReference type="SUPFAM" id="SSF53383">
    <property type="entry name" value="PLP-dependent transferases"/>
    <property type="match status" value="1"/>
</dbReference>
<dbReference type="InterPro" id="IPR015421">
    <property type="entry name" value="PyrdxlP-dep_Trfase_major"/>
</dbReference>
<dbReference type="Proteomes" id="UP000448292">
    <property type="component" value="Unassembled WGS sequence"/>
</dbReference>
<dbReference type="InterPro" id="IPR020578">
    <property type="entry name" value="Aminotrans_V_PyrdxlP_BS"/>
</dbReference>
<dbReference type="GO" id="GO:0051536">
    <property type="term" value="F:iron-sulfur cluster binding"/>
    <property type="evidence" value="ECO:0007669"/>
    <property type="project" value="UniProtKB-KW"/>
</dbReference>
<evidence type="ECO:0000256" key="8">
    <source>
        <dbReference type="ARBA" id="ARBA00023014"/>
    </source>
</evidence>
<dbReference type="PROSITE" id="PS00595">
    <property type="entry name" value="AA_TRANSFER_CLASS_5"/>
    <property type="match status" value="1"/>
</dbReference>
<dbReference type="GO" id="GO:0046872">
    <property type="term" value="F:metal ion binding"/>
    <property type="evidence" value="ECO:0007669"/>
    <property type="project" value="UniProtKB-KW"/>
</dbReference>
<feature type="domain" description="Aminotransferase class V" evidence="11">
    <location>
        <begin position="5"/>
        <end position="375"/>
    </location>
</feature>
<evidence type="ECO:0000313" key="12">
    <source>
        <dbReference type="EMBL" id="TVM19930.1"/>
    </source>
</evidence>
<dbReference type="EC" id="2.8.1.7" evidence="3"/>
<evidence type="ECO:0000256" key="5">
    <source>
        <dbReference type="ARBA" id="ARBA00022723"/>
    </source>
</evidence>
<evidence type="ECO:0000259" key="11">
    <source>
        <dbReference type="Pfam" id="PF00266"/>
    </source>
</evidence>
<dbReference type="InterPro" id="IPR015424">
    <property type="entry name" value="PyrdxlP-dep_Trfase"/>
</dbReference>
<keyword evidence="13" id="KW-1185">Reference proteome</keyword>
<comment type="catalytic activity">
    <reaction evidence="9">
        <text>(sulfur carrier)-H + L-cysteine = (sulfur carrier)-SH + L-alanine</text>
        <dbReference type="Rhea" id="RHEA:43892"/>
        <dbReference type="Rhea" id="RHEA-COMP:14737"/>
        <dbReference type="Rhea" id="RHEA-COMP:14739"/>
        <dbReference type="ChEBI" id="CHEBI:29917"/>
        <dbReference type="ChEBI" id="CHEBI:35235"/>
        <dbReference type="ChEBI" id="CHEBI:57972"/>
        <dbReference type="ChEBI" id="CHEBI:64428"/>
        <dbReference type="EC" id="2.8.1.7"/>
    </reaction>
</comment>
<sequence length="387" mass="40844">MRHLYFDYNATTLTHPEVRDMMLPYFSEKFGNPGCSHLPGMFAREAVAEARANVAALLNVEPEFVIFTSGATEANNLAILGTAGPFAPEDRPRRIALSAVEHPAVFAPATALERLGVKKFVIPVDSQGVLDLASLERVCATGGPGLLAVMLANNETGTLNPVQEAAAIAKEYGWFVHCDAAQAVGKIPVDVRDLGVDYLSVAGHKCYAPKGVGALIVASDEARRRIQPVTFGGGQEGGLRPGTENVPYMVALGAAAELAGRDVAAEAARQKALGLRFLAGLDDIGRAFMLFGRPMHHDARLPQTANVGFEGAAAGDILSGLVARDVAVSGGAACHAGQVRVSATLQAMNAPERYAAGAIRFSWGRFTQEADIDELLERLEETLGELG</sequence>
<evidence type="ECO:0000256" key="2">
    <source>
        <dbReference type="ARBA" id="ARBA00006490"/>
    </source>
</evidence>
<protein>
    <recommendedName>
        <fullName evidence="3">cysteine desulfurase</fullName>
        <ecNumber evidence="3">2.8.1.7</ecNumber>
    </recommendedName>
</protein>
<keyword evidence="8" id="KW-0411">Iron-sulfur</keyword>
<dbReference type="Gene3D" id="1.10.260.50">
    <property type="match status" value="1"/>
</dbReference>
<dbReference type="PANTHER" id="PTHR11601:SF34">
    <property type="entry name" value="CYSTEINE DESULFURASE"/>
    <property type="match status" value="1"/>
</dbReference>
<dbReference type="InterPro" id="IPR016454">
    <property type="entry name" value="Cysteine_dSase"/>
</dbReference>
<name>A0A7M3MJT0_9BACT</name>
<keyword evidence="6" id="KW-0663">Pyridoxal phosphate</keyword>
<keyword evidence="4" id="KW-0808">Transferase</keyword>
<gene>
    <name evidence="12" type="ORF">DPQ33_01510</name>
</gene>
<dbReference type="PANTHER" id="PTHR11601">
    <property type="entry name" value="CYSTEINE DESULFURYLASE FAMILY MEMBER"/>
    <property type="match status" value="1"/>
</dbReference>
<dbReference type="Gene3D" id="3.40.640.10">
    <property type="entry name" value="Type I PLP-dependent aspartate aminotransferase-like (Major domain)"/>
    <property type="match status" value="1"/>
</dbReference>
<dbReference type="RefSeq" id="WP_144301391.1">
    <property type="nucleotide sequence ID" value="NZ_QMIE01000001.1"/>
</dbReference>
<evidence type="ECO:0000256" key="6">
    <source>
        <dbReference type="ARBA" id="ARBA00022898"/>
    </source>
</evidence>
<comment type="caution">
    <text evidence="12">The sequence shown here is derived from an EMBL/GenBank/DDBJ whole genome shotgun (WGS) entry which is preliminary data.</text>
</comment>
<reference evidence="12 13" key="1">
    <citation type="submission" date="2018-06" db="EMBL/GenBank/DDBJ databases">
        <title>Complete genome of Desulfovibrio indonesiensis P37SLT.</title>
        <authorList>
            <person name="Crispim J.S."/>
            <person name="Vidigal P.M.P."/>
            <person name="Silva L.C.F."/>
            <person name="Laguardia C.N."/>
            <person name="Araujo L.C."/>
            <person name="Dias R.S."/>
            <person name="Sousa M.P."/>
            <person name="Paula S.O."/>
            <person name="Silva C."/>
        </authorList>
    </citation>
    <scope>NUCLEOTIDE SEQUENCE [LARGE SCALE GENOMIC DNA]</scope>
    <source>
        <strain evidence="12 13">P37SLT</strain>
    </source>
</reference>
<dbReference type="Gene3D" id="3.90.1150.10">
    <property type="entry name" value="Aspartate Aminotransferase, domain 1"/>
    <property type="match status" value="1"/>
</dbReference>
<dbReference type="AlphaFoldDB" id="A0A7M3MJT0"/>
<accession>A0A7M3MJT0</accession>
<dbReference type="GO" id="GO:0031071">
    <property type="term" value="F:cysteine desulfurase activity"/>
    <property type="evidence" value="ECO:0007669"/>
    <property type="project" value="UniProtKB-EC"/>
</dbReference>
<organism evidence="12 13">
    <name type="scientific">Oceanidesulfovibrio indonesiensis</name>
    <dbReference type="NCBI Taxonomy" id="54767"/>
    <lineage>
        <taxon>Bacteria</taxon>
        <taxon>Pseudomonadati</taxon>
        <taxon>Thermodesulfobacteriota</taxon>
        <taxon>Desulfovibrionia</taxon>
        <taxon>Desulfovibrionales</taxon>
        <taxon>Desulfovibrionaceae</taxon>
        <taxon>Oceanidesulfovibrio</taxon>
    </lineage>
</organism>
<dbReference type="EMBL" id="QMIE01000001">
    <property type="protein sequence ID" value="TVM19930.1"/>
    <property type="molecule type" value="Genomic_DNA"/>
</dbReference>
<evidence type="ECO:0000313" key="13">
    <source>
        <dbReference type="Proteomes" id="UP000448292"/>
    </source>
</evidence>
<keyword evidence="7" id="KW-0408">Iron</keyword>
<evidence type="ECO:0000256" key="1">
    <source>
        <dbReference type="ARBA" id="ARBA00001933"/>
    </source>
</evidence>
<dbReference type="Pfam" id="PF00266">
    <property type="entry name" value="Aminotran_5"/>
    <property type="match status" value="1"/>
</dbReference>
<dbReference type="PIRSF" id="PIRSF005572">
    <property type="entry name" value="NifS"/>
    <property type="match status" value="1"/>
</dbReference>
<dbReference type="InterPro" id="IPR000192">
    <property type="entry name" value="Aminotrans_V_dom"/>
</dbReference>
<proteinExistence type="inferred from homology"/>
<evidence type="ECO:0000256" key="3">
    <source>
        <dbReference type="ARBA" id="ARBA00012239"/>
    </source>
</evidence>
<comment type="cofactor">
    <cofactor evidence="1 10">
        <name>pyridoxal 5'-phosphate</name>
        <dbReference type="ChEBI" id="CHEBI:597326"/>
    </cofactor>
</comment>
<evidence type="ECO:0000256" key="10">
    <source>
        <dbReference type="RuleBase" id="RU004504"/>
    </source>
</evidence>
<dbReference type="OrthoDB" id="9808002at2"/>
<keyword evidence="5" id="KW-0479">Metal-binding</keyword>
<evidence type="ECO:0000256" key="7">
    <source>
        <dbReference type="ARBA" id="ARBA00023004"/>
    </source>
</evidence>
<evidence type="ECO:0000256" key="4">
    <source>
        <dbReference type="ARBA" id="ARBA00022679"/>
    </source>
</evidence>
<comment type="similarity">
    <text evidence="2">Belongs to the class-V pyridoxal-phosphate-dependent aminotransferase family. NifS/IscS subfamily.</text>
</comment>